<sequence>MSDDDIQVPQLQHLDRCKKCPAGWLTIPYLCKGGSVLENKNRWYRMCFNKLSGTGPLTCQYFRWRDEIHKGKQNNPNAGKACPGYVCRITKATRKINVDKHAHAAANGPCYTLPQEAVLPTIQWPPYWQPPVDASASTPQSGSALTPPRGPPLPPAPERASSPGADGPAPHLPPRGRGRAPRARGGRGSRAAQSADRSDSPHPTTAPCIGSNHQGSYAVSISPAYSYTLMQTQMMEQQRVEQAAMAKQAGQTVRSVDIFWWDQDGQAARQIRVHVPHDPWFHPRDSTHLVNRFSLKAGSLFQFYDWRKETWLDGGYESVPLHVDTSGELHYRTTGVTWSPEMPGSGPVPSGPAFNPSLFGLPTQCNPPVVTLSTPSSRTLGKARVQDFLAVTRGEDECDASSTPTPYQTSEVTTWHAYRSTSLTTPSTVRASRSITPSTRFSTPSSTCSDWPTPSHPSRPSTPVLVDDWATLSVSDPLSVAITTGSQTTAVLPPRCSERTGSNVSASSSTSIVDNIGLDLDPAPRGTSRAGWPWLYACDMIAGFQALSSLTRTAGVTQPQAFAVAFSGHTFVRATFAENYQGYNVALAHMGEIQQWKSLGRTDSGKWTEFRKQWGRKRGA</sequence>
<feature type="region of interest" description="Disordered" evidence="1">
    <location>
        <begin position="130"/>
        <end position="213"/>
    </location>
</feature>
<accession>A0A5C2RZU3</accession>
<organism evidence="2 3">
    <name type="scientific">Lentinus tigrinus ALCF2SS1-6</name>
    <dbReference type="NCBI Taxonomy" id="1328759"/>
    <lineage>
        <taxon>Eukaryota</taxon>
        <taxon>Fungi</taxon>
        <taxon>Dikarya</taxon>
        <taxon>Basidiomycota</taxon>
        <taxon>Agaricomycotina</taxon>
        <taxon>Agaricomycetes</taxon>
        <taxon>Polyporales</taxon>
        <taxon>Polyporaceae</taxon>
        <taxon>Lentinus</taxon>
    </lineage>
</organism>
<gene>
    <name evidence="2" type="ORF">L227DRAFT_614458</name>
</gene>
<evidence type="ECO:0000313" key="3">
    <source>
        <dbReference type="Proteomes" id="UP000313359"/>
    </source>
</evidence>
<feature type="compositionally biased region" description="Pro residues" evidence="1">
    <location>
        <begin position="148"/>
        <end position="157"/>
    </location>
</feature>
<dbReference type="Proteomes" id="UP000313359">
    <property type="component" value="Unassembled WGS sequence"/>
</dbReference>
<dbReference type="EMBL" id="ML122287">
    <property type="protein sequence ID" value="RPD56582.1"/>
    <property type="molecule type" value="Genomic_DNA"/>
</dbReference>
<dbReference type="AlphaFoldDB" id="A0A5C2RZU3"/>
<keyword evidence="3" id="KW-1185">Reference proteome</keyword>
<dbReference type="OrthoDB" id="2758311at2759"/>
<feature type="compositionally biased region" description="Low complexity" evidence="1">
    <location>
        <begin position="432"/>
        <end position="460"/>
    </location>
</feature>
<name>A0A5C2RZU3_9APHY</name>
<protein>
    <submittedName>
        <fullName evidence="2">Uncharacterized protein</fullName>
    </submittedName>
</protein>
<proteinExistence type="predicted"/>
<feature type="region of interest" description="Disordered" evidence="1">
    <location>
        <begin position="428"/>
        <end position="460"/>
    </location>
</feature>
<feature type="compositionally biased region" description="Basic residues" evidence="1">
    <location>
        <begin position="174"/>
        <end position="187"/>
    </location>
</feature>
<reference evidence="2" key="1">
    <citation type="journal article" date="2018" name="Genome Biol. Evol.">
        <title>Genomics and development of Lentinus tigrinus, a white-rot wood-decaying mushroom with dimorphic fruiting bodies.</title>
        <authorList>
            <person name="Wu B."/>
            <person name="Xu Z."/>
            <person name="Knudson A."/>
            <person name="Carlson A."/>
            <person name="Chen N."/>
            <person name="Kovaka S."/>
            <person name="LaButti K."/>
            <person name="Lipzen A."/>
            <person name="Pennachio C."/>
            <person name="Riley R."/>
            <person name="Schakwitz W."/>
            <person name="Umezawa K."/>
            <person name="Ohm R.A."/>
            <person name="Grigoriev I.V."/>
            <person name="Nagy L.G."/>
            <person name="Gibbons J."/>
            <person name="Hibbett D."/>
        </authorList>
    </citation>
    <scope>NUCLEOTIDE SEQUENCE [LARGE SCALE GENOMIC DNA]</scope>
    <source>
        <strain evidence="2">ALCF2SS1-6</strain>
    </source>
</reference>
<evidence type="ECO:0000313" key="2">
    <source>
        <dbReference type="EMBL" id="RPD56582.1"/>
    </source>
</evidence>
<feature type="compositionally biased region" description="Low complexity" evidence="1">
    <location>
        <begin position="158"/>
        <end position="169"/>
    </location>
</feature>
<evidence type="ECO:0000256" key="1">
    <source>
        <dbReference type="SAM" id="MobiDB-lite"/>
    </source>
</evidence>